<evidence type="ECO:0000313" key="2">
    <source>
        <dbReference type="Proteomes" id="UP000194127"/>
    </source>
</evidence>
<dbReference type="GO" id="GO:0000447">
    <property type="term" value="P:endonucleolytic cleavage in ITS1 to separate SSU-rRNA from 5.8S rRNA and LSU-rRNA from tricistronic rRNA transcript (SSU-rRNA, 5.8S rRNA, LSU-rRNA)"/>
    <property type="evidence" value="ECO:0007669"/>
    <property type="project" value="TreeGrafter"/>
</dbReference>
<accession>A0A1X6N7A0</accession>
<proteinExistence type="predicted"/>
<dbReference type="AlphaFoldDB" id="A0A1X6N7A0"/>
<evidence type="ECO:0000313" key="1">
    <source>
        <dbReference type="EMBL" id="OSX64380.1"/>
    </source>
</evidence>
<reference evidence="1 2" key="1">
    <citation type="submission" date="2017-04" db="EMBL/GenBank/DDBJ databases">
        <title>Genome Sequence of the Model Brown-Rot Fungus Postia placenta SB12.</title>
        <authorList>
            <consortium name="DOE Joint Genome Institute"/>
            <person name="Gaskell J."/>
            <person name="Kersten P."/>
            <person name="Larrondo L.F."/>
            <person name="Canessa P."/>
            <person name="Martinez D."/>
            <person name="Hibbett D."/>
            <person name="Schmoll M."/>
            <person name="Kubicek C.P."/>
            <person name="Martinez A.T."/>
            <person name="Yadav J."/>
            <person name="Master E."/>
            <person name="Magnuson J.K."/>
            <person name="James T."/>
            <person name="Yaver D."/>
            <person name="Berka R."/>
            <person name="Labutti K."/>
            <person name="Lipzen A."/>
            <person name="Aerts A."/>
            <person name="Barry K."/>
            <person name="Henrissat B."/>
            <person name="Blanchette R."/>
            <person name="Grigoriev I."/>
            <person name="Cullen D."/>
        </authorList>
    </citation>
    <scope>NUCLEOTIDE SEQUENCE [LARGE SCALE GENOMIC DNA]</scope>
    <source>
        <strain evidence="1 2">MAD-698-R-SB12</strain>
    </source>
</reference>
<dbReference type="PANTHER" id="PTHR15396">
    <property type="entry name" value="RIBONUCLEASE P PROTEIN SUBUNIT P40"/>
    <property type="match status" value="1"/>
</dbReference>
<dbReference type="EMBL" id="KZ110594">
    <property type="protein sequence ID" value="OSX64380.1"/>
    <property type="molecule type" value="Genomic_DNA"/>
</dbReference>
<dbReference type="GO" id="GO:0000171">
    <property type="term" value="F:ribonuclease MRP activity"/>
    <property type="evidence" value="ECO:0007669"/>
    <property type="project" value="TreeGrafter"/>
</dbReference>
<dbReference type="GO" id="GO:0000172">
    <property type="term" value="C:ribonuclease MRP complex"/>
    <property type="evidence" value="ECO:0007669"/>
    <property type="project" value="TreeGrafter"/>
</dbReference>
<dbReference type="GO" id="GO:0001682">
    <property type="term" value="P:tRNA 5'-leader removal"/>
    <property type="evidence" value="ECO:0007669"/>
    <property type="project" value="InterPro"/>
</dbReference>
<dbReference type="Pfam" id="PF08584">
    <property type="entry name" value="Ribonuc_P_40"/>
    <property type="match status" value="1"/>
</dbReference>
<dbReference type="GO" id="GO:0030681">
    <property type="term" value="C:multimeric ribonuclease P complex"/>
    <property type="evidence" value="ECO:0007669"/>
    <property type="project" value="TreeGrafter"/>
</dbReference>
<name>A0A1X6N7A0_9APHY</name>
<dbReference type="PANTHER" id="PTHR15396:SF1">
    <property type="entry name" value="RIBONUCLEASE P PROTEIN SUBUNIT P40"/>
    <property type="match status" value="1"/>
</dbReference>
<dbReference type="GO" id="GO:0004526">
    <property type="term" value="F:ribonuclease P activity"/>
    <property type="evidence" value="ECO:0007669"/>
    <property type="project" value="TreeGrafter"/>
</dbReference>
<dbReference type="OrthoDB" id="63112at2759"/>
<protein>
    <submittedName>
        <fullName evidence="1">Uncharacterized protein</fullName>
    </submittedName>
</protein>
<dbReference type="RefSeq" id="XP_024341174.1">
    <property type="nucleotide sequence ID" value="XM_024480588.1"/>
</dbReference>
<dbReference type="Proteomes" id="UP000194127">
    <property type="component" value="Unassembled WGS sequence"/>
</dbReference>
<sequence>MYIPDTEISVEGEEELEDIASLYEWVGMACMGAQRLQANDRVDPYIAVYSPPVPSHIGDLTHVRWTGLLPPDFVQQLISSVITNSSHDESHFISAITAQGVPTVPVNYIPRTDHERTRLRAPREDSVDTWSLLLQRRDNRCHWVLAENIGKWDGRFG</sequence>
<gene>
    <name evidence="1" type="ORF">POSPLADRAFT_1054993</name>
</gene>
<dbReference type="GeneID" id="36325538"/>
<keyword evidence="2" id="KW-1185">Reference proteome</keyword>
<dbReference type="STRING" id="670580.A0A1X6N7A0"/>
<dbReference type="InterPro" id="IPR013893">
    <property type="entry name" value="RNase_P_Rpp40"/>
</dbReference>
<organism evidence="1 2">
    <name type="scientific">Postia placenta MAD-698-R-SB12</name>
    <dbReference type="NCBI Taxonomy" id="670580"/>
    <lineage>
        <taxon>Eukaryota</taxon>
        <taxon>Fungi</taxon>
        <taxon>Dikarya</taxon>
        <taxon>Basidiomycota</taxon>
        <taxon>Agaricomycotina</taxon>
        <taxon>Agaricomycetes</taxon>
        <taxon>Polyporales</taxon>
        <taxon>Adustoporiaceae</taxon>
        <taxon>Rhodonia</taxon>
    </lineage>
</organism>